<dbReference type="PROSITE" id="PS51094">
    <property type="entry name" value="PTS_EIIA_TYPE_2"/>
    <property type="match status" value="1"/>
</dbReference>
<protein>
    <submittedName>
        <fullName evidence="2">PTS sugar transporter subunit IIA</fullName>
    </submittedName>
</protein>
<dbReference type="Proteomes" id="UP000306420">
    <property type="component" value="Unassembled WGS sequence"/>
</dbReference>
<gene>
    <name evidence="2" type="ORF">FEZ33_11145</name>
</gene>
<proteinExistence type="predicted"/>
<evidence type="ECO:0000313" key="2">
    <source>
        <dbReference type="EMBL" id="TLQ39077.1"/>
    </source>
</evidence>
<dbReference type="OrthoDB" id="370976at2"/>
<dbReference type="Gene3D" id="3.40.930.10">
    <property type="entry name" value="Mannitol-specific EII, Chain A"/>
    <property type="match status" value="1"/>
</dbReference>
<evidence type="ECO:0000259" key="1">
    <source>
        <dbReference type="PROSITE" id="PS51094"/>
    </source>
</evidence>
<keyword evidence="2" id="KW-0762">Sugar transport</keyword>
<dbReference type="AlphaFoldDB" id="A0A5R9DVI2"/>
<feature type="domain" description="PTS EIIA type-2" evidence="1">
    <location>
        <begin position="4"/>
        <end position="151"/>
    </location>
</feature>
<dbReference type="PANTHER" id="PTHR47738:SF3">
    <property type="entry name" value="PHOSPHOTRANSFERASE SYSTEM MANNITOL_FRUCTOSE-SPECIFIC IIA DOMAIN CONTAINING PROTEIN"/>
    <property type="match status" value="1"/>
</dbReference>
<name>A0A5R9DVI2_9LACT</name>
<dbReference type="InterPro" id="IPR002178">
    <property type="entry name" value="PTS_EIIA_type-2_dom"/>
</dbReference>
<dbReference type="PANTHER" id="PTHR47738">
    <property type="entry name" value="PTS SYSTEM FRUCTOSE-LIKE EIIA COMPONENT-RELATED"/>
    <property type="match status" value="1"/>
</dbReference>
<organism evidence="2 3">
    <name type="scientific">Ruoffia tabacinasalis</name>
    <dbReference type="NCBI Taxonomy" id="87458"/>
    <lineage>
        <taxon>Bacteria</taxon>
        <taxon>Bacillati</taxon>
        <taxon>Bacillota</taxon>
        <taxon>Bacilli</taxon>
        <taxon>Lactobacillales</taxon>
        <taxon>Aerococcaceae</taxon>
        <taxon>Ruoffia</taxon>
    </lineage>
</organism>
<dbReference type="SUPFAM" id="SSF55804">
    <property type="entry name" value="Phoshotransferase/anion transport protein"/>
    <property type="match status" value="1"/>
</dbReference>
<dbReference type="EMBL" id="VBSP01000061">
    <property type="protein sequence ID" value="TLQ39077.1"/>
    <property type="molecule type" value="Genomic_DNA"/>
</dbReference>
<dbReference type="CDD" id="cd00211">
    <property type="entry name" value="PTS_IIA_fru"/>
    <property type="match status" value="1"/>
</dbReference>
<evidence type="ECO:0000313" key="3">
    <source>
        <dbReference type="Proteomes" id="UP000306420"/>
    </source>
</evidence>
<reference evidence="2 3" key="1">
    <citation type="submission" date="2019-05" db="EMBL/GenBank/DDBJ databases">
        <title>The metagenome of a microbial culture collection derived from dairy environment covers the genomic content of the human microbiome.</title>
        <authorList>
            <person name="Roder T."/>
            <person name="Wuthrich D."/>
            <person name="Sattari Z."/>
            <person name="Von Ah U."/>
            <person name="Bar C."/>
            <person name="Ronchi F."/>
            <person name="Macpherson A.J."/>
            <person name="Ganal-Vonarburg S.C."/>
            <person name="Bruggmann R."/>
            <person name="Vergeres G."/>
        </authorList>
    </citation>
    <scope>NUCLEOTIDE SEQUENCE [LARGE SCALE GENOMIC DNA]</scope>
    <source>
        <strain evidence="2 3">FAM 24227</strain>
    </source>
</reference>
<comment type="caution">
    <text evidence="2">The sequence shown here is derived from an EMBL/GenBank/DDBJ whole genome shotgun (WGS) entry which is preliminary data.</text>
</comment>
<dbReference type="InterPro" id="IPR016152">
    <property type="entry name" value="PTrfase/Anion_transptr"/>
</dbReference>
<accession>A0A5R9DVI2</accession>
<dbReference type="InterPro" id="IPR051541">
    <property type="entry name" value="PTS_SugarTrans_NitroReg"/>
</dbReference>
<dbReference type="Pfam" id="PF00359">
    <property type="entry name" value="PTS_EIIA_2"/>
    <property type="match status" value="1"/>
</dbReference>
<keyword evidence="2" id="KW-0813">Transport</keyword>
<sequence length="156" mass="17657">MKDTVLDSANIITNIESNNSLNVLDLMGINLEKNGYVKGSFQKAIQEREKVFPTGLMTTSVGVAIPHTDAEHVIEETISIGVLKNTVKFTMMGTEDEDVDVKIVFMLAIKDPSKQLEMLQTLIELFQNEKMLEELSSEESEEKVYNIFKRNLEENK</sequence>